<name>A0AC34G1J9_9BILA</name>
<organism evidence="1 2">
    <name type="scientific">Panagrolaimus sp. ES5</name>
    <dbReference type="NCBI Taxonomy" id="591445"/>
    <lineage>
        <taxon>Eukaryota</taxon>
        <taxon>Metazoa</taxon>
        <taxon>Ecdysozoa</taxon>
        <taxon>Nematoda</taxon>
        <taxon>Chromadorea</taxon>
        <taxon>Rhabditida</taxon>
        <taxon>Tylenchina</taxon>
        <taxon>Panagrolaimomorpha</taxon>
        <taxon>Panagrolaimoidea</taxon>
        <taxon>Panagrolaimidae</taxon>
        <taxon>Panagrolaimus</taxon>
    </lineage>
</organism>
<evidence type="ECO:0000313" key="1">
    <source>
        <dbReference type="Proteomes" id="UP000887579"/>
    </source>
</evidence>
<reference evidence="2" key="1">
    <citation type="submission" date="2022-11" db="UniProtKB">
        <authorList>
            <consortium name="WormBaseParasite"/>
        </authorList>
    </citation>
    <scope>IDENTIFICATION</scope>
</reference>
<dbReference type="WBParaSite" id="ES5_v2.g23356.t1">
    <property type="protein sequence ID" value="ES5_v2.g23356.t1"/>
    <property type="gene ID" value="ES5_v2.g23356"/>
</dbReference>
<sequence>MTQIITVVDDKLQYINNEALQLYGTCYRRHIEKYQGCAIGIAMKKSPGFVAAVMELQKQEIPFVYLHFDPLKYAWTMAKRFCVSAIISDCKLEGSAKFEEIKIFNEMLYFYNLNFCPLSSIFDTKELVFAYGTQTSGTTGEPKTVYVPKICILSNIRNMEEAFLIKNTAEQCVLWGTHPSFDPSLLELLLAIKSGANLIILPIDFDKSDYIPTCFNSLSIDFMQVCNTLIY</sequence>
<accession>A0AC34G1J9</accession>
<evidence type="ECO:0000313" key="2">
    <source>
        <dbReference type="WBParaSite" id="ES5_v2.g23356.t1"/>
    </source>
</evidence>
<proteinExistence type="predicted"/>
<protein>
    <submittedName>
        <fullName evidence="2">AMP-dependent synthetase/ligase domain-containing protein</fullName>
    </submittedName>
</protein>
<dbReference type="Proteomes" id="UP000887579">
    <property type="component" value="Unplaced"/>
</dbReference>